<sequence length="153" mass="16793">MKTQPAHIISPQGQAKLIKELADLRALRVPAVADLNQQRLMGDLKENSGYQAARARLTDIDARIVRIELTLRNCIVTEKIDNDLVQVGSVITVKNTHSEMILTIVGETEANPKELKVSVRSPLGKAFMDKKVGDTVIVCTPDGESTYTILKVS</sequence>
<evidence type="ECO:0000259" key="4">
    <source>
        <dbReference type="Pfam" id="PF03449"/>
    </source>
</evidence>
<organism evidence="5 6">
    <name type="scientific">Candidatus Roizmanbacteria bacterium CG10_big_fil_rev_8_21_14_0_10_45_7</name>
    <dbReference type="NCBI Taxonomy" id="1974854"/>
    <lineage>
        <taxon>Bacteria</taxon>
        <taxon>Candidatus Roizmaniibacteriota</taxon>
    </lineage>
</organism>
<keyword evidence="1" id="KW-0805">Transcription regulation</keyword>
<keyword evidence="5" id="KW-0648">Protein biosynthesis</keyword>
<protein>
    <submittedName>
        <fullName evidence="5">Transcription elongation factor GreA</fullName>
    </submittedName>
</protein>
<dbReference type="InterPro" id="IPR023459">
    <property type="entry name" value="Tscrpt_elong_fac_GreA/B_fam"/>
</dbReference>
<dbReference type="Pfam" id="PF03449">
    <property type="entry name" value="GreA_GreB_N"/>
    <property type="match status" value="1"/>
</dbReference>
<dbReference type="GO" id="GO:0070063">
    <property type="term" value="F:RNA polymerase binding"/>
    <property type="evidence" value="ECO:0007669"/>
    <property type="project" value="InterPro"/>
</dbReference>
<dbReference type="InterPro" id="IPR036953">
    <property type="entry name" value="GreA/GreB_C_sf"/>
</dbReference>
<dbReference type="InterPro" id="IPR036805">
    <property type="entry name" value="Tscrpt_elong_fac_GreA/B_N_sf"/>
</dbReference>
<reference evidence="6" key="1">
    <citation type="submission" date="2017-09" db="EMBL/GenBank/DDBJ databases">
        <title>Depth-based differentiation of microbial function through sediment-hosted aquifers and enrichment of novel symbionts in the deep terrestrial subsurface.</title>
        <authorList>
            <person name="Probst A.J."/>
            <person name="Ladd B."/>
            <person name="Jarett J.K."/>
            <person name="Geller-Mcgrath D.E."/>
            <person name="Sieber C.M.K."/>
            <person name="Emerson J.B."/>
            <person name="Anantharaman K."/>
            <person name="Thomas B.C."/>
            <person name="Malmstrom R."/>
            <person name="Stieglmeier M."/>
            <person name="Klingl A."/>
            <person name="Woyke T."/>
            <person name="Ryan C.M."/>
            <person name="Banfield J.F."/>
        </authorList>
    </citation>
    <scope>NUCLEOTIDE SEQUENCE [LARGE SCALE GENOMIC DNA]</scope>
</reference>
<dbReference type="EMBL" id="PFEE01000047">
    <property type="protein sequence ID" value="PJE63652.1"/>
    <property type="molecule type" value="Genomic_DNA"/>
</dbReference>
<dbReference type="PANTHER" id="PTHR30437:SF4">
    <property type="entry name" value="TRANSCRIPTION ELONGATION FACTOR GREA"/>
    <property type="match status" value="1"/>
</dbReference>
<comment type="caution">
    <text evidence="5">The sequence shown here is derived from an EMBL/GenBank/DDBJ whole genome shotgun (WGS) entry which is preliminary data.</text>
</comment>
<dbReference type="InterPro" id="IPR001437">
    <property type="entry name" value="Tscrpt_elong_fac_GreA/B_C"/>
</dbReference>
<evidence type="ECO:0000313" key="5">
    <source>
        <dbReference type="EMBL" id="PJE63652.1"/>
    </source>
</evidence>
<dbReference type="Proteomes" id="UP000231569">
    <property type="component" value="Unassembled WGS sequence"/>
</dbReference>
<feature type="domain" description="Transcription elongation factor GreA/GreB N-terminal" evidence="4">
    <location>
        <begin position="8"/>
        <end position="76"/>
    </location>
</feature>
<dbReference type="AlphaFoldDB" id="A0A2M8KUP8"/>
<dbReference type="GO" id="GO:0032784">
    <property type="term" value="P:regulation of DNA-templated transcription elongation"/>
    <property type="evidence" value="ECO:0007669"/>
    <property type="project" value="InterPro"/>
</dbReference>
<evidence type="ECO:0000313" key="6">
    <source>
        <dbReference type="Proteomes" id="UP000231569"/>
    </source>
</evidence>
<keyword evidence="5" id="KW-0251">Elongation factor</keyword>
<dbReference type="Gene3D" id="3.10.50.30">
    <property type="entry name" value="Transcription elongation factor, GreA/GreB, C-terminal domain"/>
    <property type="match status" value="1"/>
</dbReference>
<dbReference type="PANTHER" id="PTHR30437">
    <property type="entry name" value="TRANSCRIPTION ELONGATION FACTOR GREA"/>
    <property type="match status" value="1"/>
</dbReference>
<dbReference type="Gene3D" id="1.10.287.180">
    <property type="entry name" value="Transcription elongation factor, GreA/GreB, N-terminal domain"/>
    <property type="match status" value="1"/>
</dbReference>
<dbReference type="PIRSF" id="PIRSF006092">
    <property type="entry name" value="GreA_GreB"/>
    <property type="match status" value="1"/>
</dbReference>
<feature type="domain" description="Transcription elongation factor GreA/GreB C-terminal" evidence="3">
    <location>
        <begin position="82"/>
        <end position="153"/>
    </location>
</feature>
<dbReference type="SUPFAM" id="SSF54534">
    <property type="entry name" value="FKBP-like"/>
    <property type="match status" value="1"/>
</dbReference>
<name>A0A2M8KUP8_9BACT</name>
<dbReference type="Pfam" id="PF01272">
    <property type="entry name" value="GreA_GreB"/>
    <property type="match status" value="1"/>
</dbReference>
<evidence type="ECO:0000259" key="3">
    <source>
        <dbReference type="Pfam" id="PF01272"/>
    </source>
</evidence>
<keyword evidence="2" id="KW-0804">Transcription</keyword>
<dbReference type="GO" id="GO:0003746">
    <property type="term" value="F:translation elongation factor activity"/>
    <property type="evidence" value="ECO:0007669"/>
    <property type="project" value="UniProtKB-KW"/>
</dbReference>
<dbReference type="GO" id="GO:0003677">
    <property type="term" value="F:DNA binding"/>
    <property type="evidence" value="ECO:0007669"/>
    <property type="project" value="InterPro"/>
</dbReference>
<dbReference type="SUPFAM" id="SSF46557">
    <property type="entry name" value="GreA transcript cleavage protein, N-terminal domain"/>
    <property type="match status" value="1"/>
</dbReference>
<evidence type="ECO:0000256" key="2">
    <source>
        <dbReference type="ARBA" id="ARBA00023163"/>
    </source>
</evidence>
<evidence type="ECO:0000256" key="1">
    <source>
        <dbReference type="ARBA" id="ARBA00023015"/>
    </source>
</evidence>
<dbReference type="InterPro" id="IPR022691">
    <property type="entry name" value="Tscrpt_elong_fac_GreA/B_N"/>
</dbReference>
<proteinExistence type="predicted"/>
<dbReference type="GO" id="GO:0006354">
    <property type="term" value="P:DNA-templated transcription elongation"/>
    <property type="evidence" value="ECO:0007669"/>
    <property type="project" value="TreeGrafter"/>
</dbReference>
<gene>
    <name evidence="5" type="ORF">COU89_02080</name>
</gene>
<accession>A0A2M8KUP8</accession>